<name>K7L528_SOYBN</name>
<organism evidence="2">
    <name type="scientific">Glycine max</name>
    <name type="common">Soybean</name>
    <name type="synonym">Glycine hispida</name>
    <dbReference type="NCBI Taxonomy" id="3847"/>
    <lineage>
        <taxon>Eukaryota</taxon>
        <taxon>Viridiplantae</taxon>
        <taxon>Streptophyta</taxon>
        <taxon>Embryophyta</taxon>
        <taxon>Tracheophyta</taxon>
        <taxon>Spermatophyta</taxon>
        <taxon>Magnoliopsida</taxon>
        <taxon>eudicotyledons</taxon>
        <taxon>Gunneridae</taxon>
        <taxon>Pentapetalae</taxon>
        <taxon>rosids</taxon>
        <taxon>fabids</taxon>
        <taxon>Fabales</taxon>
        <taxon>Fabaceae</taxon>
        <taxon>Papilionoideae</taxon>
        <taxon>50 kb inversion clade</taxon>
        <taxon>NPAAA clade</taxon>
        <taxon>indigoferoid/millettioid clade</taxon>
        <taxon>Phaseoleae</taxon>
        <taxon>Glycine</taxon>
        <taxon>Glycine subgen. Soja</taxon>
    </lineage>
</organism>
<dbReference type="Proteomes" id="UP000008827">
    <property type="component" value="Chromosome 8"/>
</dbReference>
<sequence>MAMEKQWVYQWQRVEMTEEQWIAVVADSGGARRCRIWIEEKRKGEKTPTAANWLFAVETMRDEGKKRGKKGKKEKKMSHRMETRKKN</sequence>
<protein>
    <submittedName>
        <fullName evidence="2 3">Uncharacterized protein</fullName>
    </submittedName>
</protein>
<feature type="compositionally biased region" description="Basic residues" evidence="1">
    <location>
        <begin position="66"/>
        <end position="87"/>
    </location>
</feature>
<dbReference type="HOGENOM" id="CLU_2487886_0_0_1"/>
<evidence type="ECO:0000313" key="2">
    <source>
        <dbReference type="EMBL" id="KRH41823.1"/>
    </source>
</evidence>
<dbReference type="EMBL" id="CM000841">
    <property type="protein sequence ID" value="KRH41823.1"/>
    <property type="molecule type" value="Genomic_DNA"/>
</dbReference>
<accession>K7L528</accession>
<reference evidence="2 3" key="1">
    <citation type="journal article" date="2010" name="Nature">
        <title>Genome sequence of the palaeopolyploid soybean.</title>
        <authorList>
            <person name="Schmutz J."/>
            <person name="Cannon S.B."/>
            <person name="Schlueter J."/>
            <person name="Ma J."/>
            <person name="Mitros T."/>
            <person name="Nelson W."/>
            <person name="Hyten D.L."/>
            <person name="Song Q."/>
            <person name="Thelen J.J."/>
            <person name="Cheng J."/>
            <person name="Xu D."/>
            <person name="Hellsten U."/>
            <person name="May G.D."/>
            <person name="Yu Y."/>
            <person name="Sakurai T."/>
            <person name="Umezawa T."/>
            <person name="Bhattacharyya M.K."/>
            <person name="Sandhu D."/>
            <person name="Valliyodan B."/>
            <person name="Lindquist E."/>
            <person name="Peto M."/>
            <person name="Grant D."/>
            <person name="Shu S."/>
            <person name="Goodstein D."/>
            <person name="Barry K."/>
            <person name="Futrell-Griggs M."/>
            <person name="Abernathy B."/>
            <person name="Du J."/>
            <person name="Tian Z."/>
            <person name="Zhu L."/>
            <person name="Gill N."/>
            <person name="Joshi T."/>
            <person name="Libault M."/>
            <person name="Sethuraman A."/>
            <person name="Zhang X.-C."/>
            <person name="Shinozaki K."/>
            <person name="Nguyen H.T."/>
            <person name="Wing R.A."/>
            <person name="Cregan P."/>
            <person name="Specht J."/>
            <person name="Grimwood J."/>
            <person name="Rokhsar D."/>
            <person name="Stacey G."/>
            <person name="Shoemaker R.C."/>
            <person name="Jackson S.A."/>
        </authorList>
    </citation>
    <scope>NUCLEOTIDE SEQUENCE [LARGE SCALE GENOMIC DNA]</scope>
    <source>
        <strain evidence="3">cv. Williams 82</strain>
        <tissue evidence="2">Callus</tissue>
    </source>
</reference>
<keyword evidence="4" id="KW-1185">Reference proteome</keyword>
<dbReference type="EnsemblPlants" id="KRH41823">
    <property type="protein sequence ID" value="KRH41823"/>
    <property type="gene ID" value="GLYMA_08G053200"/>
</dbReference>
<evidence type="ECO:0000256" key="1">
    <source>
        <dbReference type="SAM" id="MobiDB-lite"/>
    </source>
</evidence>
<reference evidence="3" key="2">
    <citation type="submission" date="2018-02" db="UniProtKB">
        <authorList>
            <consortium name="EnsemblPlants"/>
        </authorList>
    </citation>
    <scope>IDENTIFICATION</scope>
    <source>
        <strain evidence="3">Williams 82</strain>
    </source>
</reference>
<dbReference type="PaxDb" id="3847-GLYMA08G05781.1"/>
<dbReference type="Gramene" id="KRH41823">
    <property type="protein sequence ID" value="KRH41823"/>
    <property type="gene ID" value="GLYMA_08G053200"/>
</dbReference>
<feature type="region of interest" description="Disordered" evidence="1">
    <location>
        <begin position="61"/>
        <end position="87"/>
    </location>
</feature>
<evidence type="ECO:0000313" key="3">
    <source>
        <dbReference type="EnsemblPlants" id="KRH41823"/>
    </source>
</evidence>
<evidence type="ECO:0000313" key="4">
    <source>
        <dbReference type="Proteomes" id="UP000008827"/>
    </source>
</evidence>
<proteinExistence type="predicted"/>
<dbReference type="AlphaFoldDB" id="K7L528"/>
<gene>
    <name evidence="2" type="ORF">GLYMA_08G053200</name>
</gene>
<dbReference type="InParanoid" id="K7L528"/>
<reference evidence="2" key="3">
    <citation type="submission" date="2018-07" db="EMBL/GenBank/DDBJ databases">
        <title>WGS assembly of Glycine max.</title>
        <authorList>
            <person name="Schmutz J."/>
            <person name="Cannon S."/>
            <person name="Schlueter J."/>
            <person name="Ma J."/>
            <person name="Mitros T."/>
            <person name="Nelson W."/>
            <person name="Hyten D."/>
            <person name="Song Q."/>
            <person name="Thelen J."/>
            <person name="Cheng J."/>
            <person name="Xu D."/>
            <person name="Hellsten U."/>
            <person name="May G."/>
            <person name="Yu Y."/>
            <person name="Sakurai T."/>
            <person name="Umezawa T."/>
            <person name="Bhattacharyya M."/>
            <person name="Sandhu D."/>
            <person name="Valliyodan B."/>
            <person name="Lindquist E."/>
            <person name="Peto M."/>
            <person name="Grant D."/>
            <person name="Shu S."/>
            <person name="Goodstein D."/>
            <person name="Barry K."/>
            <person name="Futrell-Griggs M."/>
            <person name="Abernathy B."/>
            <person name="Du J."/>
            <person name="Tian Z."/>
            <person name="Zhu L."/>
            <person name="Gill N."/>
            <person name="Joshi T."/>
            <person name="Libault M."/>
            <person name="Sethuraman A."/>
            <person name="Zhang X."/>
            <person name="Shinozaki K."/>
            <person name="Nguyen H."/>
            <person name="Wing R."/>
            <person name="Cregan P."/>
            <person name="Specht J."/>
            <person name="Grimwood J."/>
            <person name="Rokhsar D."/>
            <person name="Stacey G."/>
            <person name="Shoemaker R."/>
            <person name="Jackson S."/>
        </authorList>
    </citation>
    <scope>NUCLEOTIDE SEQUENCE</scope>
    <source>
        <tissue evidence="2">Callus</tissue>
    </source>
</reference>